<evidence type="ECO:0000256" key="2">
    <source>
        <dbReference type="ARBA" id="ARBA00023180"/>
    </source>
</evidence>
<dbReference type="EMBL" id="CAJPVJ010000841">
    <property type="protein sequence ID" value="CAG2163518.1"/>
    <property type="molecule type" value="Genomic_DNA"/>
</dbReference>
<evidence type="ECO:0000313" key="4">
    <source>
        <dbReference type="EMBL" id="CAD7641418.1"/>
    </source>
</evidence>
<organism evidence="4">
    <name type="scientific">Oppiella nova</name>
    <dbReference type="NCBI Taxonomy" id="334625"/>
    <lineage>
        <taxon>Eukaryota</taxon>
        <taxon>Metazoa</taxon>
        <taxon>Ecdysozoa</taxon>
        <taxon>Arthropoda</taxon>
        <taxon>Chelicerata</taxon>
        <taxon>Arachnida</taxon>
        <taxon>Acari</taxon>
        <taxon>Acariformes</taxon>
        <taxon>Sarcoptiformes</taxon>
        <taxon>Oribatida</taxon>
        <taxon>Brachypylina</taxon>
        <taxon>Oppioidea</taxon>
        <taxon>Oppiidae</taxon>
        <taxon>Oppiella</taxon>
    </lineage>
</organism>
<dbReference type="SUPFAM" id="SSF53474">
    <property type="entry name" value="alpha/beta-Hydrolases"/>
    <property type="match status" value="1"/>
</dbReference>
<protein>
    <recommendedName>
        <fullName evidence="3">Carboxylesterase type B domain-containing protein</fullName>
    </recommendedName>
</protein>
<reference evidence="4" key="1">
    <citation type="submission" date="2020-11" db="EMBL/GenBank/DDBJ databases">
        <authorList>
            <person name="Tran Van P."/>
        </authorList>
    </citation>
    <scope>NUCLEOTIDE SEQUENCE</scope>
</reference>
<dbReference type="PANTHER" id="PTHR43903">
    <property type="entry name" value="NEUROLIGIN"/>
    <property type="match status" value="1"/>
</dbReference>
<keyword evidence="5" id="KW-1185">Reference proteome</keyword>
<evidence type="ECO:0000256" key="1">
    <source>
        <dbReference type="ARBA" id="ARBA00005964"/>
    </source>
</evidence>
<dbReference type="InterPro" id="IPR002018">
    <property type="entry name" value="CarbesteraseB"/>
</dbReference>
<dbReference type="EMBL" id="OC915666">
    <property type="protein sequence ID" value="CAD7641418.1"/>
    <property type="molecule type" value="Genomic_DNA"/>
</dbReference>
<name>A0A7R9LH71_9ACAR</name>
<dbReference type="InterPro" id="IPR029058">
    <property type="entry name" value="AB_hydrolase_fold"/>
</dbReference>
<dbReference type="Gene3D" id="3.40.50.1820">
    <property type="entry name" value="alpha/beta hydrolase"/>
    <property type="match status" value="1"/>
</dbReference>
<dbReference type="InterPro" id="IPR051093">
    <property type="entry name" value="Neuroligin/BSAL"/>
</dbReference>
<dbReference type="AlphaFoldDB" id="A0A7R9LH71"/>
<gene>
    <name evidence="4" type="ORF">ONB1V03_LOCUS3092</name>
</gene>
<comment type="similarity">
    <text evidence="1">Belongs to the type-B carboxylesterase/lipase family.</text>
</comment>
<dbReference type="Pfam" id="PF00135">
    <property type="entry name" value="COesterase"/>
    <property type="match status" value="1"/>
</dbReference>
<dbReference type="OrthoDB" id="3200163at2759"/>
<evidence type="ECO:0000259" key="3">
    <source>
        <dbReference type="Pfam" id="PF00135"/>
    </source>
</evidence>
<sequence>MRRNGDCNASETAEEYAILLTLINEYTDWTRPVEHPINLLDSLLDIMSDALVVAPVIETGDLHSRPLMPTKPYHRLSSSARPQTRGKTFFYVFVHQSEEGSKFHQRLGCAHGEELAYMFGAPLSQHLLGKSMAQFAQNYSRTETQHRAGTEHRHYTIRPQKTVIESSDNNQNYLNHILLNLKEVLCASGVDTAQGRYRAQALHYTATKNRAQYNHPFPTRCLSPRFPSRLQTLILILFSFALLCPQILIDPNLWPTELDTNGDRTKGRFESVLWPQYEPTQRKYLMLENCQNN</sequence>
<keyword evidence="2" id="KW-0325">Glycoprotein</keyword>
<feature type="domain" description="Carboxylesterase type B" evidence="3">
    <location>
        <begin position="17"/>
        <end position="147"/>
    </location>
</feature>
<evidence type="ECO:0000313" key="5">
    <source>
        <dbReference type="Proteomes" id="UP000728032"/>
    </source>
</evidence>
<accession>A0A7R9LH71</accession>
<proteinExistence type="inferred from homology"/>
<dbReference type="Proteomes" id="UP000728032">
    <property type="component" value="Unassembled WGS sequence"/>
</dbReference>